<dbReference type="AlphaFoldDB" id="A0A4C1SDC1"/>
<feature type="region of interest" description="Disordered" evidence="1">
    <location>
        <begin position="83"/>
        <end position="103"/>
    </location>
</feature>
<name>A0A4C1SDC1_EUMVA</name>
<dbReference type="Proteomes" id="UP000299102">
    <property type="component" value="Unassembled WGS sequence"/>
</dbReference>
<proteinExistence type="predicted"/>
<protein>
    <submittedName>
        <fullName evidence="2">Uncharacterized protein</fullName>
    </submittedName>
</protein>
<reference evidence="2 3" key="1">
    <citation type="journal article" date="2019" name="Commun. Biol.">
        <title>The bagworm genome reveals a unique fibroin gene that provides high tensile strength.</title>
        <authorList>
            <person name="Kono N."/>
            <person name="Nakamura H."/>
            <person name="Ohtoshi R."/>
            <person name="Tomita M."/>
            <person name="Numata K."/>
            <person name="Arakawa K."/>
        </authorList>
    </citation>
    <scope>NUCLEOTIDE SEQUENCE [LARGE SCALE GENOMIC DNA]</scope>
</reference>
<accession>A0A4C1SDC1</accession>
<comment type="caution">
    <text evidence="2">The sequence shown here is derived from an EMBL/GenBank/DDBJ whole genome shotgun (WGS) entry which is preliminary data.</text>
</comment>
<sequence length="103" mass="11410">MQLCAAFSLHSYTCSLPAVVGGKDTITLKGDLWAVGGEDTPHWSYPERSSYTSKIASKAVASVYLLALISEAEEWRSEIKIEKDEGKDEKMEIEREGEVKGKQ</sequence>
<evidence type="ECO:0000313" key="3">
    <source>
        <dbReference type="Proteomes" id="UP000299102"/>
    </source>
</evidence>
<evidence type="ECO:0000256" key="1">
    <source>
        <dbReference type="SAM" id="MobiDB-lite"/>
    </source>
</evidence>
<organism evidence="2 3">
    <name type="scientific">Eumeta variegata</name>
    <name type="common">Bagworm moth</name>
    <name type="synonym">Eumeta japonica</name>
    <dbReference type="NCBI Taxonomy" id="151549"/>
    <lineage>
        <taxon>Eukaryota</taxon>
        <taxon>Metazoa</taxon>
        <taxon>Ecdysozoa</taxon>
        <taxon>Arthropoda</taxon>
        <taxon>Hexapoda</taxon>
        <taxon>Insecta</taxon>
        <taxon>Pterygota</taxon>
        <taxon>Neoptera</taxon>
        <taxon>Endopterygota</taxon>
        <taxon>Lepidoptera</taxon>
        <taxon>Glossata</taxon>
        <taxon>Ditrysia</taxon>
        <taxon>Tineoidea</taxon>
        <taxon>Psychidae</taxon>
        <taxon>Oiketicinae</taxon>
        <taxon>Eumeta</taxon>
    </lineage>
</organism>
<gene>
    <name evidence="2" type="ORF">EVAR_74385_1</name>
</gene>
<evidence type="ECO:0000313" key="2">
    <source>
        <dbReference type="EMBL" id="GBP00075.1"/>
    </source>
</evidence>
<keyword evidence="3" id="KW-1185">Reference proteome</keyword>
<dbReference type="EMBL" id="BGZK01000004">
    <property type="protein sequence ID" value="GBP00075.1"/>
    <property type="molecule type" value="Genomic_DNA"/>
</dbReference>